<dbReference type="Proteomes" id="UP001239111">
    <property type="component" value="Chromosome 2"/>
</dbReference>
<feature type="non-terminal residue" evidence="1">
    <location>
        <position position="170"/>
    </location>
</feature>
<protein>
    <submittedName>
        <fullName evidence="1">Uncharacterized protein</fullName>
    </submittedName>
</protein>
<accession>A0ACC2PFK8</accession>
<comment type="caution">
    <text evidence="1">The sequence shown here is derived from an EMBL/GenBank/DDBJ whole genome shotgun (WGS) entry which is preliminary data.</text>
</comment>
<organism evidence="1 2">
    <name type="scientific">Eretmocerus hayati</name>
    <dbReference type="NCBI Taxonomy" id="131215"/>
    <lineage>
        <taxon>Eukaryota</taxon>
        <taxon>Metazoa</taxon>
        <taxon>Ecdysozoa</taxon>
        <taxon>Arthropoda</taxon>
        <taxon>Hexapoda</taxon>
        <taxon>Insecta</taxon>
        <taxon>Pterygota</taxon>
        <taxon>Neoptera</taxon>
        <taxon>Endopterygota</taxon>
        <taxon>Hymenoptera</taxon>
        <taxon>Apocrita</taxon>
        <taxon>Proctotrupomorpha</taxon>
        <taxon>Chalcidoidea</taxon>
        <taxon>Aphelinidae</taxon>
        <taxon>Aphelininae</taxon>
        <taxon>Eretmocerus</taxon>
    </lineage>
</organism>
<name>A0ACC2PFK8_9HYME</name>
<keyword evidence="2" id="KW-1185">Reference proteome</keyword>
<proteinExistence type="predicted"/>
<feature type="non-terminal residue" evidence="1">
    <location>
        <position position="1"/>
    </location>
</feature>
<gene>
    <name evidence="1" type="ORF">QAD02_016337</name>
</gene>
<sequence length="170" mass="19026">VLHACSKVYIVKEEILKISQCSAKDLLESNFMHSIIKTIAQKHASFLTFAENLQDAFAMISLIHVITLTLLLVAASFVFLVVAEKQEFTGAVNYAIFVLSFFVSNALYCSAGEHLTSQSETIAMEITRCPWYQLSLIHRKNITFMLMRANEPVIMSAGKFSRLSLVLLTS</sequence>
<evidence type="ECO:0000313" key="2">
    <source>
        <dbReference type="Proteomes" id="UP001239111"/>
    </source>
</evidence>
<dbReference type="EMBL" id="CM056742">
    <property type="protein sequence ID" value="KAJ8680550.1"/>
    <property type="molecule type" value="Genomic_DNA"/>
</dbReference>
<evidence type="ECO:0000313" key="1">
    <source>
        <dbReference type="EMBL" id="KAJ8680550.1"/>
    </source>
</evidence>
<reference evidence="1" key="1">
    <citation type="submission" date="2023-04" db="EMBL/GenBank/DDBJ databases">
        <title>A chromosome-level genome assembly of the parasitoid wasp Eretmocerus hayati.</title>
        <authorList>
            <person name="Zhong Y."/>
            <person name="Liu S."/>
            <person name="Liu Y."/>
        </authorList>
    </citation>
    <scope>NUCLEOTIDE SEQUENCE</scope>
    <source>
        <strain evidence="1">ZJU_SS_LIU_2023</strain>
    </source>
</reference>